<sequence>MRLRIYALITAEFKAAPIHKFTKHLTGQEFVDYINAIQPYYKAQLPKMSEKEFRKRLMHPIYVEKLKKAPRRLLRKPISLKKVRIPKSFDARKEWSDCDSITLIRDQSGCGACWAIAVASAMSDRYCITKQWAKGYGFQVILSDTEILACCDDCAINGTGTGCTGGYAHKALEYLVDHGTVSGGMYTDRVMRICNADHNHKRLIVASCFKLKLFKKKEPEVFITTVMLH</sequence>
<comment type="similarity">
    <text evidence="1">Belongs to the peptidase C1 family.</text>
</comment>
<dbReference type="OrthoDB" id="640249at2759"/>
<dbReference type="GO" id="GO:0008234">
    <property type="term" value="F:cysteine-type peptidase activity"/>
    <property type="evidence" value="ECO:0007669"/>
    <property type="project" value="UniProtKB-KW"/>
</dbReference>
<evidence type="ECO:0000313" key="6">
    <source>
        <dbReference type="EMBL" id="VDM79871.1"/>
    </source>
</evidence>
<dbReference type="InterPro" id="IPR000668">
    <property type="entry name" value="Peptidase_C1A_C"/>
</dbReference>
<keyword evidence="3" id="KW-0378">Hydrolase</keyword>
<dbReference type="EMBL" id="UYYB01106641">
    <property type="protein sequence ID" value="VDM79871.1"/>
    <property type="molecule type" value="Genomic_DNA"/>
</dbReference>
<dbReference type="PROSITE" id="PS00139">
    <property type="entry name" value="THIOL_PROTEASE_CYS"/>
    <property type="match status" value="1"/>
</dbReference>
<accession>A0A3P7J3V0</accession>
<evidence type="ECO:0000256" key="1">
    <source>
        <dbReference type="ARBA" id="ARBA00008455"/>
    </source>
</evidence>
<feature type="domain" description="Peptidase C1A papain C-terminal" evidence="5">
    <location>
        <begin position="85"/>
        <end position="227"/>
    </location>
</feature>
<dbReference type="InterPro" id="IPR000169">
    <property type="entry name" value="Pept_cys_AS"/>
</dbReference>
<keyword evidence="7" id="KW-1185">Reference proteome</keyword>
<dbReference type="GO" id="GO:0006508">
    <property type="term" value="P:proteolysis"/>
    <property type="evidence" value="ECO:0007669"/>
    <property type="project" value="UniProtKB-KW"/>
</dbReference>
<evidence type="ECO:0000256" key="2">
    <source>
        <dbReference type="ARBA" id="ARBA00022670"/>
    </source>
</evidence>
<protein>
    <recommendedName>
        <fullName evidence="5">Peptidase C1A papain C-terminal domain-containing protein</fullName>
    </recommendedName>
</protein>
<proteinExistence type="inferred from homology"/>
<dbReference type="Gene3D" id="3.90.70.10">
    <property type="entry name" value="Cysteine proteinases"/>
    <property type="match status" value="1"/>
</dbReference>
<dbReference type="PANTHER" id="PTHR12411">
    <property type="entry name" value="CYSTEINE PROTEASE FAMILY C1-RELATED"/>
    <property type="match status" value="1"/>
</dbReference>
<dbReference type="InterPro" id="IPR013128">
    <property type="entry name" value="Peptidase_C1A"/>
</dbReference>
<name>A0A3P7J3V0_STRVU</name>
<dbReference type="InterPro" id="IPR038765">
    <property type="entry name" value="Papain-like_cys_pep_sf"/>
</dbReference>
<dbReference type="AlphaFoldDB" id="A0A3P7J3V0"/>
<evidence type="ECO:0000256" key="3">
    <source>
        <dbReference type="ARBA" id="ARBA00022801"/>
    </source>
</evidence>
<dbReference type="SMART" id="SM00645">
    <property type="entry name" value="Pept_C1"/>
    <property type="match status" value="1"/>
</dbReference>
<reference evidence="6 7" key="1">
    <citation type="submission" date="2018-11" db="EMBL/GenBank/DDBJ databases">
        <authorList>
            <consortium name="Pathogen Informatics"/>
        </authorList>
    </citation>
    <scope>NUCLEOTIDE SEQUENCE [LARGE SCALE GENOMIC DNA]</scope>
</reference>
<dbReference type="SUPFAM" id="SSF54001">
    <property type="entry name" value="Cysteine proteinases"/>
    <property type="match status" value="1"/>
</dbReference>
<gene>
    <name evidence="6" type="ORF">SVUK_LOCUS14869</name>
</gene>
<keyword evidence="4" id="KW-0788">Thiol protease</keyword>
<evidence type="ECO:0000256" key="4">
    <source>
        <dbReference type="ARBA" id="ARBA00022807"/>
    </source>
</evidence>
<organism evidence="6 7">
    <name type="scientific">Strongylus vulgaris</name>
    <name type="common">Blood worm</name>
    <dbReference type="NCBI Taxonomy" id="40348"/>
    <lineage>
        <taxon>Eukaryota</taxon>
        <taxon>Metazoa</taxon>
        <taxon>Ecdysozoa</taxon>
        <taxon>Nematoda</taxon>
        <taxon>Chromadorea</taxon>
        <taxon>Rhabditida</taxon>
        <taxon>Rhabditina</taxon>
        <taxon>Rhabditomorpha</taxon>
        <taxon>Strongyloidea</taxon>
        <taxon>Strongylidae</taxon>
        <taxon>Strongylus</taxon>
    </lineage>
</organism>
<dbReference type="Pfam" id="PF00112">
    <property type="entry name" value="Peptidase_C1"/>
    <property type="match status" value="1"/>
</dbReference>
<evidence type="ECO:0000259" key="5">
    <source>
        <dbReference type="SMART" id="SM00645"/>
    </source>
</evidence>
<keyword evidence="2" id="KW-0645">Protease</keyword>
<dbReference type="Proteomes" id="UP000270094">
    <property type="component" value="Unassembled WGS sequence"/>
</dbReference>
<evidence type="ECO:0000313" key="7">
    <source>
        <dbReference type="Proteomes" id="UP000270094"/>
    </source>
</evidence>